<protein>
    <submittedName>
        <fullName evidence="1">Uncharacterized protein</fullName>
    </submittedName>
</protein>
<dbReference type="AlphaFoldDB" id="A0AA37Q7W3"/>
<gene>
    <name evidence="1" type="ORF">rosag_47180</name>
</gene>
<proteinExistence type="predicted"/>
<sequence>MRDELDPLGFVVEHRADRELTEPQRSALRDLCAGLRVSNRADWRALDSLDFVLRRRLGPWLREAHGGLRPRCG</sequence>
<evidence type="ECO:0000313" key="2">
    <source>
        <dbReference type="Proteomes" id="UP001161325"/>
    </source>
</evidence>
<dbReference type="EMBL" id="BRXS01000008">
    <property type="protein sequence ID" value="GLC28205.1"/>
    <property type="molecule type" value="Genomic_DNA"/>
</dbReference>
<accession>A0AA37Q7W3</accession>
<keyword evidence="2" id="KW-1185">Reference proteome</keyword>
<evidence type="ECO:0000313" key="1">
    <source>
        <dbReference type="EMBL" id="GLC28205.1"/>
    </source>
</evidence>
<comment type="caution">
    <text evidence="1">The sequence shown here is derived from an EMBL/GenBank/DDBJ whole genome shotgun (WGS) entry which is preliminary data.</text>
</comment>
<name>A0AA37Q7W3_9BACT</name>
<organism evidence="1 2">
    <name type="scientific">Roseisolibacter agri</name>
    <dbReference type="NCBI Taxonomy" id="2014610"/>
    <lineage>
        <taxon>Bacteria</taxon>
        <taxon>Pseudomonadati</taxon>
        <taxon>Gemmatimonadota</taxon>
        <taxon>Gemmatimonadia</taxon>
        <taxon>Gemmatimonadales</taxon>
        <taxon>Gemmatimonadaceae</taxon>
        <taxon>Roseisolibacter</taxon>
    </lineage>
</organism>
<reference evidence="1" key="1">
    <citation type="submission" date="2022-08" db="EMBL/GenBank/DDBJ databases">
        <title>Draft genome sequencing of Roseisolibacter agri AW1220.</title>
        <authorList>
            <person name="Tobiishi Y."/>
            <person name="Tonouchi A."/>
        </authorList>
    </citation>
    <scope>NUCLEOTIDE SEQUENCE</scope>
    <source>
        <strain evidence="1">AW1220</strain>
    </source>
</reference>
<dbReference type="Proteomes" id="UP001161325">
    <property type="component" value="Unassembled WGS sequence"/>
</dbReference>